<gene>
    <name evidence="2" type="ORF">V9T40_007313</name>
</gene>
<protein>
    <submittedName>
        <fullName evidence="2">Uncharacterized protein</fullName>
    </submittedName>
</protein>
<keyword evidence="3" id="KW-1185">Reference proteome</keyword>
<feature type="region of interest" description="Disordered" evidence="1">
    <location>
        <begin position="41"/>
        <end position="81"/>
    </location>
</feature>
<feature type="compositionally biased region" description="Basic residues" evidence="1">
    <location>
        <begin position="51"/>
        <end position="65"/>
    </location>
</feature>
<name>A0AAN9TYG7_9HEMI</name>
<evidence type="ECO:0000313" key="3">
    <source>
        <dbReference type="Proteomes" id="UP001367676"/>
    </source>
</evidence>
<organism evidence="2 3">
    <name type="scientific">Parthenolecanium corni</name>
    <dbReference type="NCBI Taxonomy" id="536013"/>
    <lineage>
        <taxon>Eukaryota</taxon>
        <taxon>Metazoa</taxon>
        <taxon>Ecdysozoa</taxon>
        <taxon>Arthropoda</taxon>
        <taxon>Hexapoda</taxon>
        <taxon>Insecta</taxon>
        <taxon>Pterygota</taxon>
        <taxon>Neoptera</taxon>
        <taxon>Paraneoptera</taxon>
        <taxon>Hemiptera</taxon>
        <taxon>Sternorrhyncha</taxon>
        <taxon>Coccoidea</taxon>
        <taxon>Coccidae</taxon>
        <taxon>Parthenolecanium</taxon>
    </lineage>
</organism>
<dbReference type="AlphaFoldDB" id="A0AAN9TYG7"/>
<proteinExistence type="predicted"/>
<reference evidence="2 3" key="1">
    <citation type="submission" date="2024-03" db="EMBL/GenBank/DDBJ databases">
        <title>Adaptation during the transition from Ophiocordyceps entomopathogen to insect associate is accompanied by gene loss and intensified selection.</title>
        <authorList>
            <person name="Ward C.M."/>
            <person name="Onetto C.A."/>
            <person name="Borneman A.R."/>
        </authorList>
    </citation>
    <scope>NUCLEOTIDE SEQUENCE [LARGE SCALE GENOMIC DNA]</scope>
    <source>
        <strain evidence="2">AWRI1</strain>
        <tissue evidence="2">Single Adult Female</tissue>
    </source>
</reference>
<dbReference type="Proteomes" id="UP001367676">
    <property type="component" value="Unassembled WGS sequence"/>
</dbReference>
<accession>A0AAN9TYG7</accession>
<dbReference type="EMBL" id="JBBCAQ010000002">
    <property type="protein sequence ID" value="KAK7605455.1"/>
    <property type="molecule type" value="Genomic_DNA"/>
</dbReference>
<feature type="compositionally biased region" description="Basic and acidic residues" evidence="1">
    <location>
        <begin position="66"/>
        <end position="81"/>
    </location>
</feature>
<feature type="compositionally biased region" description="Polar residues" evidence="1">
    <location>
        <begin position="41"/>
        <end position="50"/>
    </location>
</feature>
<sequence>MRRHDVDAVEEATRAANCEYGQVLAANEKNELRQRIHREAQAQNCKSAVQHNKKKNIKKRRKLKMKMRDERPKGPKHDGQE</sequence>
<comment type="caution">
    <text evidence="2">The sequence shown here is derived from an EMBL/GenBank/DDBJ whole genome shotgun (WGS) entry which is preliminary data.</text>
</comment>
<evidence type="ECO:0000256" key="1">
    <source>
        <dbReference type="SAM" id="MobiDB-lite"/>
    </source>
</evidence>
<evidence type="ECO:0000313" key="2">
    <source>
        <dbReference type="EMBL" id="KAK7605455.1"/>
    </source>
</evidence>